<dbReference type="InterPro" id="IPR058686">
    <property type="entry name" value="Ig_NPHP4_3rd"/>
</dbReference>
<dbReference type="EMBL" id="KQ257453">
    <property type="protein sequence ID" value="KND02207.1"/>
    <property type="molecule type" value="Genomic_DNA"/>
</dbReference>
<dbReference type="GeneID" id="27686261"/>
<dbReference type="InterPro" id="IPR029775">
    <property type="entry name" value="NPHP4"/>
</dbReference>
<dbReference type="Pfam" id="PF26189">
    <property type="entry name" value="Ig_NPHP4_2nd"/>
    <property type="match status" value="1"/>
</dbReference>
<evidence type="ECO:0000313" key="4">
    <source>
        <dbReference type="EMBL" id="KND02207.1"/>
    </source>
</evidence>
<keyword evidence="5" id="KW-1185">Reference proteome</keyword>
<reference evidence="4 5" key="1">
    <citation type="submission" date="2009-08" db="EMBL/GenBank/DDBJ databases">
        <title>The Genome Sequence of Spizellomyces punctatus strain DAOM BR117.</title>
        <authorList>
            <consortium name="The Broad Institute Genome Sequencing Platform"/>
            <person name="Russ C."/>
            <person name="Cuomo C."/>
            <person name="Shea T."/>
            <person name="Young S.K."/>
            <person name="Zeng Q."/>
            <person name="Koehrsen M."/>
            <person name="Haas B."/>
            <person name="Borodovsky M."/>
            <person name="Guigo R."/>
            <person name="Alvarado L."/>
            <person name="Berlin A."/>
            <person name="Bochicchio J."/>
            <person name="Borenstein D."/>
            <person name="Chapman S."/>
            <person name="Chen Z."/>
            <person name="Engels R."/>
            <person name="Freedman E."/>
            <person name="Gellesch M."/>
            <person name="Goldberg J."/>
            <person name="Griggs A."/>
            <person name="Gujja S."/>
            <person name="Heiman D."/>
            <person name="Hepburn T."/>
            <person name="Howarth C."/>
            <person name="Jen D."/>
            <person name="Larson L."/>
            <person name="Lewis B."/>
            <person name="Mehta T."/>
            <person name="Park D."/>
            <person name="Pearson M."/>
            <person name="Roberts A."/>
            <person name="Saif S."/>
            <person name="Shenoy N."/>
            <person name="Sisk P."/>
            <person name="Stolte C."/>
            <person name="Sykes S."/>
            <person name="Thomson T."/>
            <person name="Walk T."/>
            <person name="White J."/>
            <person name="Yandava C."/>
            <person name="Burger G."/>
            <person name="Gray M.W."/>
            <person name="Holland P.W.H."/>
            <person name="King N."/>
            <person name="Lang F.B.F."/>
            <person name="Roger A.J."/>
            <person name="Ruiz-Trillo I."/>
            <person name="Lander E."/>
            <person name="Nusbaum C."/>
        </authorList>
    </citation>
    <scope>NUCLEOTIDE SEQUENCE [LARGE SCALE GENOMIC DNA]</scope>
    <source>
        <strain evidence="4 5">DAOM BR117</strain>
    </source>
</reference>
<dbReference type="OrthoDB" id="2159893at2759"/>
<evidence type="ECO:0000313" key="5">
    <source>
        <dbReference type="Proteomes" id="UP000053201"/>
    </source>
</evidence>
<dbReference type="AlphaFoldDB" id="A0A0L0HM87"/>
<dbReference type="PANTHER" id="PTHR31043:SF3">
    <property type="entry name" value="NEPHROCYSTIN-4"/>
    <property type="match status" value="1"/>
</dbReference>
<dbReference type="Pfam" id="PF26187">
    <property type="entry name" value="Ig_NPHP4_4th"/>
    <property type="match status" value="1"/>
</dbReference>
<dbReference type="InterPro" id="IPR058688">
    <property type="entry name" value="Ig_NPHP4_2nd"/>
</dbReference>
<sequence>MGGDKVFLEKGEEVTLPVIYQSFDAGWEDASVDDTYFWASPPCSSTHQPSLVITSDGRTVSKLALHAQLVPYKVSNHVRLFVPEKEQLVHSMRVEVGRHVKFVEGRKVYVRCAVAEVVCSVDEEKNTNAYNLTFKYRPPPAPHTTSLHFLFYSDPYHTLLFDIHRVTVHSLHRLDLSCTLGQTDSAAVVLRGGPMARRVHCAVGGGDVAVGVERVVVPAGGLCEVPLIVRPKRVDVGNVVLNVVDTDTHALVSSWLLIPHIKYPPITKSFDITVPKGTSLNKRISYTNPYPTPKTFHLHTPTPHLLTFKSPHLILPAEGTEYIGLRLLATDAHSGDVLVLLNDEEDRIEECLRLRVVYV</sequence>
<evidence type="ECO:0000259" key="1">
    <source>
        <dbReference type="Pfam" id="PF26015"/>
    </source>
</evidence>
<dbReference type="eggNOG" id="ENOG502QUNP">
    <property type="taxonomic scope" value="Eukaryota"/>
</dbReference>
<gene>
    <name evidence="4" type="ORF">SPPG_02692</name>
</gene>
<organism evidence="4 5">
    <name type="scientific">Spizellomyces punctatus (strain DAOM BR117)</name>
    <dbReference type="NCBI Taxonomy" id="645134"/>
    <lineage>
        <taxon>Eukaryota</taxon>
        <taxon>Fungi</taxon>
        <taxon>Fungi incertae sedis</taxon>
        <taxon>Chytridiomycota</taxon>
        <taxon>Chytridiomycota incertae sedis</taxon>
        <taxon>Chytridiomycetes</taxon>
        <taxon>Spizellomycetales</taxon>
        <taxon>Spizellomycetaceae</taxon>
        <taxon>Spizellomyces</taxon>
    </lineage>
</organism>
<proteinExistence type="predicted"/>
<accession>A0A0L0HM87</accession>
<dbReference type="InParanoid" id="A0A0L0HM87"/>
<dbReference type="STRING" id="645134.A0A0L0HM87"/>
<dbReference type="VEuPathDB" id="FungiDB:SPPG_02692"/>
<name>A0A0L0HM87_SPIPD</name>
<dbReference type="PANTHER" id="PTHR31043">
    <property type="entry name" value="NEPHROCYSTIN-4"/>
    <property type="match status" value="1"/>
</dbReference>
<dbReference type="Pfam" id="PF26015">
    <property type="entry name" value="Ig_NPH4_3rd"/>
    <property type="match status" value="1"/>
</dbReference>
<dbReference type="OMA" id="IRADTIM"/>
<protein>
    <submittedName>
        <fullName evidence="4">Uncharacterized protein</fullName>
    </submittedName>
</protein>
<dbReference type="InterPro" id="IPR058685">
    <property type="entry name" value="Ig_NPHP4_4th"/>
</dbReference>
<feature type="domain" description="NPHP4 Ig-like" evidence="2">
    <location>
        <begin position="268"/>
        <end position="358"/>
    </location>
</feature>
<feature type="domain" description="NPHP4 Ig-like" evidence="3">
    <location>
        <begin position="79"/>
        <end position="169"/>
    </location>
</feature>
<dbReference type="GO" id="GO:0005856">
    <property type="term" value="C:cytoskeleton"/>
    <property type="evidence" value="ECO:0007669"/>
    <property type="project" value="InterPro"/>
</dbReference>
<dbReference type="GO" id="GO:0097730">
    <property type="term" value="C:non-motile cilium"/>
    <property type="evidence" value="ECO:0007669"/>
    <property type="project" value="InterPro"/>
</dbReference>
<feature type="domain" description="NPHP4 Ig-like" evidence="1">
    <location>
        <begin position="180"/>
        <end position="260"/>
    </location>
</feature>
<dbReference type="RefSeq" id="XP_016610246.1">
    <property type="nucleotide sequence ID" value="XM_016750977.1"/>
</dbReference>
<evidence type="ECO:0000259" key="2">
    <source>
        <dbReference type="Pfam" id="PF26187"/>
    </source>
</evidence>
<dbReference type="Proteomes" id="UP000053201">
    <property type="component" value="Unassembled WGS sequence"/>
</dbReference>
<evidence type="ECO:0000259" key="3">
    <source>
        <dbReference type="Pfam" id="PF26189"/>
    </source>
</evidence>